<feature type="region of interest" description="Disordered" evidence="1">
    <location>
        <begin position="235"/>
        <end position="258"/>
    </location>
</feature>
<protein>
    <submittedName>
        <fullName evidence="4">PDDEXK nuclease domain-containing protein</fullName>
    </submittedName>
</protein>
<dbReference type="InterPro" id="IPR053148">
    <property type="entry name" value="PD-DEXK-like_domain"/>
</dbReference>
<dbReference type="InterPro" id="IPR041527">
    <property type="entry name" value="YhcG_N"/>
</dbReference>
<dbReference type="PANTHER" id="PTHR30547">
    <property type="entry name" value="UNCHARACTERIZED PROTEIN YHCG-RELATED"/>
    <property type="match status" value="1"/>
</dbReference>
<comment type="caution">
    <text evidence="4">The sequence shown here is derived from an EMBL/GenBank/DDBJ whole genome shotgun (WGS) entry which is preliminary data.</text>
</comment>
<feature type="domain" description="YhcG PDDEXK nuclease" evidence="2">
    <location>
        <begin position="184"/>
        <end position="235"/>
    </location>
</feature>
<organism evidence="4 5">
    <name type="scientific">Streptomyces malaysiensis subsp. samsunensis</name>
    <dbReference type="NCBI Taxonomy" id="459658"/>
    <lineage>
        <taxon>Bacteria</taxon>
        <taxon>Bacillati</taxon>
        <taxon>Actinomycetota</taxon>
        <taxon>Actinomycetes</taxon>
        <taxon>Kitasatosporales</taxon>
        <taxon>Streptomycetaceae</taxon>
        <taxon>Streptomyces</taxon>
        <taxon>Streptomyces violaceusniger group</taxon>
    </lineage>
</organism>
<evidence type="ECO:0000313" key="4">
    <source>
        <dbReference type="EMBL" id="MCQ8833058.1"/>
    </source>
</evidence>
<evidence type="ECO:0000259" key="2">
    <source>
        <dbReference type="Pfam" id="PF06250"/>
    </source>
</evidence>
<dbReference type="PANTHER" id="PTHR30547:SF0">
    <property type="entry name" value="BLR8175 PROTEIN"/>
    <property type="match status" value="1"/>
</dbReference>
<keyword evidence="5" id="KW-1185">Reference proteome</keyword>
<name>A0A9X2M080_STRMQ</name>
<proteinExistence type="predicted"/>
<sequence length="258" mass="28893">MQNELTKRTPIPAQGSELPAGFFELVDDLKTIVTKASVRAQLKVNTEMIKMYWEVGRTILERAERERWGSKVIDRVSTELRTAFPNQRGFGARNLKYMQQMARTWPEQIGQQAVAQLPWGHITLLMGRCKTRPELDFYAQRAVQQGWSRVMLDHWIDAQLHLTQGAALNNFDATVPEDSDAVNEVVRGPYRVDFTRLSGKVAERDLEDALVQQLVRFLTGLGVGFAFVGRQYPMSGTRSSGSTCSSTTASCTATSSSS</sequence>
<evidence type="ECO:0000259" key="3">
    <source>
        <dbReference type="Pfam" id="PF17761"/>
    </source>
</evidence>
<reference evidence="4" key="1">
    <citation type="submission" date="2022-06" db="EMBL/GenBank/DDBJ databases">
        <title>WGS of actinobacteria.</title>
        <authorList>
            <person name="Thawai C."/>
        </authorList>
    </citation>
    <scope>NUCLEOTIDE SEQUENCE</scope>
    <source>
        <strain evidence="4">DSM 42010</strain>
    </source>
</reference>
<accession>A0A9X2M080</accession>
<evidence type="ECO:0000256" key="1">
    <source>
        <dbReference type="SAM" id="MobiDB-lite"/>
    </source>
</evidence>
<dbReference type="AlphaFoldDB" id="A0A9X2M080"/>
<feature type="domain" description="YhcG N-terminal" evidence="3">
    <location>
        <begin position="29"/>
        <end position="161"/>
    </location>
</feature>
<dbReference type="InterPro" id="IPR009362">
    <property type="entry name" value="YhcG_C"/>
</dbReference>
<gene>
    <name evidence="4" type="ORF">NQU54_29400</name>
</gene>
<dbReference type="Proteomes" id="UP001142400">
    <property type="component" value="Unassembled WGS sequence"/>
</dbReference>
<dbReference type="EMBL" id="JANIIC010000039">
    <property type="protein sequence ID" value="MCQ8833058.1"/>
    <property type="molecule type" value="Genomic_DNA"/>
</dbReference>
<dbReference type="Pfam" id="PF06250">
    <property type="entry name" value="YhcG_C"/>
    <property type="match status" value="1"/>
</dbReference>
<evidence type="ECO:0000313" key="5">
    <source>
        <dbReference type="Proteomes" id="UP001142400"/>
    </source>
</evidence>
<dbReference type="Pfam" id="PF17761">
    <property type="entry name" value="DUF1016_N"/>
    <property type="match status" value="1"/>
</dbReference>